<gene>
    <name evidence="1" type="ORF">LC586_09180</name>
</gene>
<dbReference type="EMBL" id="JAIVFQ010000009">
    <property type="protein sequence ID" value="MCC5599386.1"/>
    <property type="molecule type" value="Genomic_DNA"/>
</dbReference>
<protein>
    <submittedName>
        <fullName evidence="1">Uncharacterized protein</fullName>
    </submittedName>
</protein>
<sequence length="46" mass="5412">MFTITESCDVYDGLRLRAIVATFWTSTFRLQSGIIQMLLIFNNYFD</sequence>
<keyword evidence="2" id="KW-1185">Reference proteome</keyword>
<evidence type="ECO:0000313" key="2">
    <source>
        <dbReference type="Proteomes" id="UP001199525"/>
    </source>
</evidence>
<dbReference type="Proteomes" id="UP001199525">
    <property type="component" value="Unassembled WGS sequence"/>
</dbReference>
<proteinExistence type="predicted"/>
<accession>A0ABS8I693</accession>
<organism evidence="1 2">
    <name type="scientific">Nostoc favosum CHAB5714</name>
    <dbReference type="NCBI Taxonomy" id="2780399"/>
    <lineage>
        <taxon>Bacteria</taxon>
        <taxon>Bacillati</taxon>
        <taxon>Cyanobacteriota</taxon>
        <taxon>Cyanophyceae</taxon>
        <taxon>Nostocales</taxon>
        <taxon>Nostocaceae</taxon>
        <taxon>Nostoc</taxon>
        <taxon>Nostoc favosum</taxon>
    </lineage>
</organism>
<name>A0ABS8I693_9NOSO</name>
<evidence type="ECO:0000313" key="1">
    <source>
        <dbReference type="EMBL" id="MCC5599386.1"/>
    </source>
</evidence>
<comment type="caution">
    <text evidence="1">The sequence shown here is derived from an EMBL/GenBank/DDBJ whole genome shotgun (WGS) entry which is preliminary data.</text>
</comment>
<reference evidence="1 2" key="1">
    <citation type="journal article" date="2021" name="Microorganisms">
        <title>Genome Evolution of Filamentous Cyanobacterium Nostoc Species: From Facultative Symbiosis to Free Living.</title>
        <authorList>
            <person name="Huo D."/>
            <person name="Li H."/>
            <person name="Cai F."/>
            <person name="Guo X."/>
            <person name="Qiao Z."/>
            <person name="Wang W."/>
            <person name="Yu G."/>
            <person name="Li R."/>
        </authorList>
    </citation>
    <scope>NUCLEOTIDE SEQUENCE [LARGE SCALE GENOMIC DNA]</scope>
    <source>
        <strain evidence="1 2">CHAB 5714</strain>
    </source>
</reference>